<evidence type="ECO:0008006" key="4">
    <source>
        <dbReference type="Google" id="ProtNLM"/>
    </source>
</evidence>
<keyword evidence="1" id="KW-1133">Transmembrane helix</keyword>
<dbReference type="AlphaFoldDB" id="A0A7X1WUQ8"/>
<feature type="transmembrane region" description="Helical" evidence="1">
    <location>
        <begin position="42"/>
        <end position="64"/>
    </location>
</feature>
<accession>A0A7X1WUQ8</accession>
<keyword evidence="1" id="KW-0472">Membrane</keyword>
<name>A0A7X1WUQ8_9PSED</name>
<sequence>MFNFFFLDLHLVFTSAAGYLAPSVVAGAVMMLPRRAWAPLRLLHFSGVCVHEILHFVVGLVTMARPTSMSLVPRTEGGRLVLGSVSFVGLNAWNAWVTALAPLLALPIIYGLANWRLIHGPQHFQWSDLLIWLLIAPQLLNCWPSRADWKLVLISWPLVAMLAASIVVWNWAHD</sequence>
<reference evidence="2 3" key="1">
    <citation type="submission" date="2019-10" db="EMBL/GenBank/DDBJ databases">
        <title>Evaluation of single-gene subtyping targets for Pseudomonas.</title>
        <authorList>
            <person name="Reichler S.J."/>
            <person name="Orsi R.H."/>
            <person name="Wiedmann M."/>
            <person name="Martin N.H."/>
            <person name="Murphy S.I."/>
        </authorList>
    </citation>
    <scope>NUCLEOTIDE SEQUENCE [LARGE SCALE GENOMIC DNA]</scope>
    <source>
        <strain evidence="2 3">FSL R10-2932</strain>
    </source>
</reference>
<comment type="caution">
    <text evidence="2">The sequence shown here is derived from an EMBL/GenBank/DDBJ whole genome shotgun (WGS) entry which is preliminary data.</text>
</comment>
<evidence type="ECO:0000313" key="2">
    <source>
        <dbReference type="EMBL" id="MQT74972.1"/>
    </source>
</evidence>
<gene>
    <name evidence="2" type="ORF">GHO37_11740</name>
</gene>
<feature type="transmembrane region" description="Helical" evidence="1">
    <location>
        <begin position="151"/>
        <end position="172"/>
    </location>
</feature>
<dbReference type="Proteomes" id="UP000447574">
    <property type="component" value="Unassembled WGS sequence"/>
</dbReference>
<feature type="transmembrane region" description="Helical" evidence="1">
    <location>
        <begin position="85"/>
        <end position="112"/>
    </location>
</feature>
<dbReference type="EMBL" id="WIWF01000036">
    <property type="protein sequence ID" value="MQT74972.1"/>
    <property type="molecule type" value="Genomic_DNA"/>
</dbReference>
<proteinExistence type="predicted"/>
<dbReference type="RefSeq" id="WP_153438307.1">
    <property type="nucleotide sequence ID" value="NZ_JBQDSB010000029.1"/>
</dbReference>
<evidence type="ECO:0000256" key="1">
    <source>
        <dbReference type="SAM" id="Phobius"/>
    </source>
</evidence>
<organism evidence="2 3">
    <name type="scientific">Pseudomonas helleri</name>
    <dbReference type="NCBI Taxonomy" id="1608996"/>
    <lineage>
        <taxon>Bacteria</taxon>
        <taxon>Pseudomonadati</taxon>
        <taxon>Pseudomonadota</taxon>
        <taxon>Gammaproteobacteria</taxon>
        <taxon>Pseudomonadales</taxon>
        <taxon>Pseudomonadaceae</taxon>
        <taxon>Pseudomonas</taxon>
    </lineage>
</organism>
<keyword evidence="1" id="KW-0812">Transmembrane</keyword>
<evidence type="ECO:0000313" key="3">
    <source>
        <dbReference type="Proteomes" id="UP000447574"/>
    </source>
</evidence>
<protein>
    <recommendedName>
        <fullName evidence="4">M50 family peptidase</fullName>
    </recommendedName>
</protein>